<dbReference type="GO" id="GO:0016485">
    <property type="term" value="P:protein processing"/>
    <property type="evidence" value="ECO:0007669"/>
    <property type="project" value="TreeGrafter"/>
</dbReference>
<keyword evidence="2" id="KW-1185">Reference proteome</keyword>
<reference evidence="1" key="2">
    <citation type="submission" date="2021-09" db="EMBL/GenBank/DDBJ databases">
        <authorList>
            <person name="Jia N."/>
            <person name="Wang J."/>
            <person name="Shi W."/>
            <person name="Du L."/>
            <person name="Sun Y."/>
            <person name="Zhan W."/>
            <person name="Jiang J."/>
            <person name="Wang Q."/>
            <person name="Zhang B."/>
            <person name="Ji P."/>
            <person name="Sakyi L.B."/>
            <person name="Cui X."/>
            <person name="Yuan T."/>
            <person name="Jiang B."/>
            <person name="Yang W."/>
            <person name="Lam T.T.-Y."/>
            <person name="Chang Q."/>
            <person name="Ding S."/>
            <person name="Wang X."/>
            <person name="Zhu J."/>
            <person name="Ruan X."/>
            <person name="Zhao L."/>
            <person name="Wei J."/>
            <person name="Que T."/>
            <person name="Du C."/>
            <person name="Cheng J."/>
            <person name="Dai P."/>
            <person name="Han X."/>
            <person name="Huang E."/>
            <person name="Gao Y."/>
            <person name="Liu J."/>
            <person name="Shao H."/>
            <person name="Ye R."/>
            <person name="Li L."/>
            <person name="Wei W."/>
            <person name="Wang X."/>
            <person name="Wang C."/>
            <person name="Huo Q."/>
            <person name="Li W."/>
            <person name="Guo W."/>
            <person name="Chen H."/>
            <person name="Chen S."/>
            <person name="Zhou L."/>
            <person name="Zhou L."/>
            <person name="Ni X."/>
            <person name="Tian J."/>
            <person name="Zhou Y."/>
            <person name="Sheng Y."/>
            <person name="Liu T."/>
            <person name="Pan Y."/>
            <person name="Xia L."/>
            <person name="Li J."/>
            <person name="Zhao F."/>
            <person name="Cao W."/>
        </authorList>
    </citation>
    <scope>NUCLEOTIDE SEQUENCE</scope>
    <source>
        <strain evidence="1">Rsan-2018</strain>
        <tissue evidence="1">Larvae</tissue>
    </source>
</reference>
<dbReference type="PANTHER" id="PTHR11733">
    <property type="entry name" value="ZINC METALLOPROTEASE FAMILY M13 NEPRILYSIN-RELATED"/>
    <property type="match status" value="1"/>
</dbReference>
<name>A0A9D4SQG0_RHISA</name>
<gene>
    <name evidence="1" type="ORF">HPB52_007645</name>
</gene>
<evidence type="ECO:0000313" key="1">
    <source>
        <dbReference type="EMBL" id="KAH7939157.1"/>
    </source>
</evidence>
<accession>A0A9D4SQG0</accession>
<dbReference type="VEuPathDB" id="VectorBase:RSAN_047395"/>
<evidence type="ECO:0000313" key="2">
    <source>
        <dbReference type="Proteomes" id="UP000821837"/>
    </source>
</evidence>
<dbReference type="AlphaFoldDB" id="A0A9D4SQG0"/>
<dbReference type="InterPro" id="IPR042089">
    <property type="entry name" value="Peptidase_M13_dom_2"/>
</dbReference>
<dbReference type="Proteomes" id="UP000821837">
    <property type="component" value="Chromosome 8"/>
</dbReference>
<dbReference type="PANTHER" id="PTHR11733:SF241">
    <property type="entry name" value="GH26575P-RELATED"/>
    <property type="match status" value="1"/>
</dbReference>
<dbReference type="InterPro" id="IPR024079">
    <property type="entry name" value="MetalloPept_cat_dom_sf"/>
</dbReference>
<dbReference type="Gene3D" id="3.40.390.10">
    <property type="entry name" value="Collagenase (Catalytic Domain)"/>
    <property type="match status" value="1"/>
</dbReference>
<dbReference type="EMBL" id="JABSTV010001254">
    <property type="protein sequence ID" value="KAH7939157.1"/>
    <property type="molecule type" value="Genomic_DNA"/>
</dbReference>
<sequence length="632" mass="71237">MDSAGVRVMRHVYGNCHHYVSFKSAPLPFEETLESARKQLNWNQMRGAQRYKELVSHLLEATILLGCQTIMSVEVFSDHDQLVVRLSRGRSLLRKLTTTGQRHDLEEALERVLRKDLHKIADVDLAVDADLEGNRSAEWPEEPEVTKSLRAILEGMLPDVSVADWVELFDDVLHSSGKRVHATHASFETGAQSFRKAFRNVAAKNGIEVTALYVASHLDAEVLSLELSRDRVSLDVTKTARFCLALAQRSLAHSWPKLIAKLMDTKESVSVLEAMNQDIRQMSHNFDVVFTWLPRTVRTVMDKKFELMTLVVVSENDGPDHLESNDDHDDEDYAPLLTYIETQTVEFVDMYLRVMAYSHERQARSPPKLRQMYVSRFEGHHDLAYSPILHSVVVPTLYQMSPYLYTTGVPSYFNYATVGTLMSARFAEMAAPAVIPTRVAAPALQVIGPQHGTAARMFNVSALCLQRLHTRLGLQLEVAGSVEEQIRAMYIQAASLRLAYEGLLTSFGPVALTHDFRALWPEAQKIFFIRFCLLSCDADQKPRPLSPRADCLLPLHTAPEFAEVFDAHRTFQAEEEKQFQYGVEDFFDDSVNPEGATKSLEDFVIVSDALKAARISCRSQAANRFYGNGGQV</sequence>
<reference evidence="1" key="1">
    <citation type="journal article" date="2020" name="Cell">
        <title>Large-Scale Comparative Analyses of Tick Genomes Elucidate Their Genetic Diversity and Vector Capacities.</title>
        <authorList>
            <consortium name="Tick Genome and Microbiome Consortium (TIGMIC)"/>
            <person name="Jia N."/>
            <person name="Wang J."/>
            <person name="Shi W."/>
            <person name="Du L."/>
            <person name="Sun Y."/>
            <person name="Zhan W."/>
            <person name="Jiang J.F."/>
            <person name="Wang Q."/>
            <person name="Zhang B."/>
            <person name="Ji P."/>
            <person name="Bell-Sakyi L."/>
            <person name="Cui X.M."/>
            <person name="Yuan T.T."/>
            <person name="Jiang B.G."/>
            <person name="Yang W.F."/>
            <person name="Lam T.T."/>
            <person name="Chang Q.C."/>
            <person name="Ding S.J."/>
            <person name="Wang X.J."/>
            <person name="Zhu J.G."/>
            <person name="Ruan X.D."/>
            <person name="Zhao L."/>
            <person name="Wei J.T."/>
            <person name="Ye R.Z."/>
            <person name="Que T.C."/>
            <person name="Du C.H."/>
            <person name="Zhou Y.H."/>
            <person name="Cheng J.X."/>
            <person name="Dai P.F."/>
            <person name="Guo W.B."/>
            <person name="Han X.H."/>
            <person name="Huang E.J."/>
            <person name="Li L.F."/>
            <person name="Wei W."/>
            <person name="Gao Y.C."/>
            <person name="Liu J.Z."/>
            <person name="Shao H.Z."/>
            <person name="Wang X."/>
            <person name="Wang C.C."/>
            <person name="Yang T.C."/>
            <person name="Huo Q.B."/>
            <person name="Li W."/>
            <person name="Chen H.Y."/>
            <person name="Chen S.E."/>
            <person name="Zhou L.G."/>
            <person name="Ni X.B."/>
            <person name="Tian J.H."/>
            <person name="Sheng Y."/>
            <person name="Liu T."/>
            <person name="Pan Y.S."/>
            <person name="Xia L.Y."/>
            <person name="Li J."/>
            <person name="Zhao F."/>
            <person name="Cao W.C."/>
        </authorList>
    </citation>
    <scope>NUCLEOTIDE SEQUENCE</scope>
    <source>
        <strain evidence="1">Rsan-2018</strain>
    </source>
</reference>
<dbReference type="SUPFAM" id="SSF55486">
    <property type="entry name" value="Metalloproteases ('zincins'), catalytic domain"/>
    <property type="match status" value="1"/>
</dbReference>
<dbReference type="GO" id="GO:0004222">
    <property type="term" value="F:metalloendopeptidase activity"/>
    <property type="evidence" value="ECO:0007669"/>
    <property type="project" value="InterPro"/>
</dbReference>
<comment type="caution">
    <text evidence="1">The sequence shown here is derived from an EMBL/GenBank/DDBJ whole genome shotgun (WGS) entry which is preliminary data.</text>
</comment>
<proteinExistence type="predicted"/>
<dbReference type="GO" id="GO:0005886">
    <property type="term" value="C:plasma membrane"/>
    <property type="evidence" value="ECO:0007669"/>
    <property type="project" value="TreeGrafter"/>
</dbReference>
<dbReference type="InterPro" id="IPR000718">
    <property type="entry name" value="Peptidase_M13"/>
</dbReference>
<protein>
    <submittedName>
        <fullName evidence="1">Uncharacterized protein</fullName>
    </submittedName>
</protein>
<dbReference type="Gene3D" id="1.10.1380.10">
    <property type="entry name" value="Neutral endopeptidase , domain2"/>
    <property type="match status" value="1"/>
</dbReference>
<organism evidence="1 2">
    <name type="scientific">Rhipicephalus sanguineus</name>
    <name type="common">Brown dog tick</name>
    <name type="synonym">Ixodes sanguineus</name>
    <dbReference type="NCBI Taxonomy" id="34632"/>
    <lineage>
        <taxon>Eukaryota</taxon>
        <taxon>Metazoa</taxon>
        <taxon>Ecdysozoa</taxon>
        <taxon>Arthropoda</taxon>
        <taxon>Chelicerata</taxon>
        <taxon>Arachnida</taxon>
        <taxon>Acari</taxon>
        <taxon>Parasitiformes</taxon>
        <taxon>Ixodida</taxon>
        <taxon>Ixodoidea</taxon>
        <taxon>Ixodidae</taxon>
        <taxon>Rhipicephalinae</taxon>
        <taxon>Rhipicephalus</taxon>
        <taxon>Rhipicephalus</taxon>
    </lineage>
</organism>